<feature type="transmembrane region" description="Helical" evidence="2">
    <location>
        <begin position="272"/>
        <end position="290"/>
    </location>
</feature>
<dbReference type="InterPro" id="IPR036259">
    <property type="entry name" value="MFS_trans_sf"/>
</dbReference>
<comment type="caution">
    <text evidence="4">The sequence shown here is derived from an EMBL/GenBank/DDBJ whole genome shotgun (WGS) entry which is preliminary data.</text>
</comment>
<feature type="domain" description="Major facilitator superfamily (MFS) profile" evidence="3">
    <location>
        <begin position="272"/>
        <end position="427"/>
    </location>
</feature>
<keyword evidence="5" id="KW-1185">Reference proteome</keyword>
<protein>
    <recommendedName>
        <fullName evidence="3">Major facilitator superfamily (MFS) profile domain-containing protein</fullName>
    </recommendedName>
</protein>
<feature type="transmembrane region" description="Helical" evidence="2">
    <location>
        <begin position="73"/>
        <end position="93"/>
    </location>
</feature>
<feature type="transmembrane region" description="Helical" evidence="2">
    <location>
        <begin position="401"/>
        <end position="420"/>
    </location>
</feature>
<evidence type="ECO:0000313" key="4">
    <source>
        <dbReference type="EMBL" id="KAJ8310807.1"/>
    </source>
</evidence>
<comment type="subcellular location">
    <subcellularLocation>
        <location evidence="1">Membrane</location>
        <topology evidence="1">Multi-pass membrane protein</topology>
    </subcellularLocation>
</comment>
<evidence type="ECO:0000313" key="5">
    <source>
        <dbReference type="Proteomes" id="UP001217089"/>
    </source>
</evidence>
<dbReference type="PANTHER" id="PTHR11360">
    <property type="entry name" value="MONOCARBOXYLATE TRANSPORTER"/>
    <property type="match status" value="1"/>
</dbReference>
<reference evidence="4 5" key="1">
    <citation type="submission" date="2022-12" db="EMBL/GenBank/DDBJ databases">
        <title>Chromosome-level genome of Tegillarca granosa.</title>
        <authorList>
            <person name="Kim J."/>
        </authorList>
    </citation>
    <scope>NUCLEOTIDE SEQUENCE [LARGE SCALE GENOMIC DNA]</scope>
    <source>
        <strain evidence="4">Teg-2019</strain>
        <tissue evidence="4">Adductor muscle</tissue>
    </source>
</reference>
<accession>A0ABQ9F091</accession>
<name>A0ABQ9F091_TEGGR</name>
<keyword evidence="2" id="KW-1133">Transmembrane helix</keyword>
<dbReference type="EMBL" id="JARBDR010000640">
    <property type="protein sequence ID" value="KAJ8310807.1"/>
    <property type="molecule type" value="Genomic_DNA"/>
</dbReference>
<dbReference type="Pfam" id="PF07690">
    <property type="entry name" value="MFS_1"/>
    <property type="match status" value="2"/>
</dbReference>
<dbReference type="InterPro" id="IPR011701">
    <property type="entry name" value="MFS"/>
</dbReference>
<sequence length="427" mass="47183">MHRIVLCILLGRQTGGMGLAFTMPPGLVIVGQYFEKRRGLTNSILKIGGGLGALSFAPFLRYLIEELSIDGTILILSGLLFNLLPCAVLLRPLEFYYKPSRRKCIENGMKQPIINGKISDPKLGKISEAKTFKVMDGKGNNREVIYVTENDFENEFRPHHHGSYDRLRPTSSKRIRTFSTNTDFDGINVSHESQHHSSTFGKLVSTLSNSTVGLYGGIEDFGGSIASVNYKTTEKDCGEQVDRDQCCYNVRHVTCRQIMDKLLDFKLFKNKVFLILVFAGQMGIIGAAFANTYMPPYAKDIKIDPTKTSLLISITSITDLVGKFITAFVSDLDRVKRHRYLILAFSMLVFGVASQFISILTNFTSLALYCGIYGMSGGFFIAIFTVVIIDFVGIENLSSAIGITILAHGSVLAASAPLLGEFIPKIF</sequence>
<evidence type="ECO:0000259" key="3">
    <source>
        <dbReference type="PROSITE" id="PS50850"/>
    </source>
</evidence>
<dbReference type="PROSITE" id="PS50850">
    <property type="entry name" value="MFS"/>
    <property type="match status" value="1"/>
</dbReference>
<evidence type="ECO:0000256" key="2">
    <source>
        <dbReference type="SAM" id="Phobius"/>
    </source>
</evidence>
<evidence type="ECO:0000256" key="1">
    <source>
        <dbReference type="ARBA" id="ARBA00004141"/>
    </source>
</evidence>
<dbReference type="InterPro" id="IPR050327">
    <property type="entry name" value="Proton-linked_MCT"/>
</dbReference>
<feature type="transmembrane region" description="Helical" evidence="2">
    <location>
        <begin position="341"/>
        <end position="360"/>
    </location>
</feature>
<keyword evidence="2" id="KW-0812">Transmembrane</keyword>
<dbReference type="Gene3D" id="1.20.1250.20">
    <property type="entry name" value="MFS general substrate transporter like domains"/>
    <property type="match status" value="1"/>
</dbReference>
<feature type="transmembrane region" description="Helical" evidence="2">
    <location>
        <begin position="366"/>
        <end position="389"/>
    </location>
</feature>
<dbReference type="SUPFAM" id="SSF103473">
    <property type="entry name" value="MFS general substrate transporter"/>
    <property type="match status" value="1"/>
</dbReference>
<feature type="transmembrane region" description="Helical" evidence="2">
    <location>
        <begin position="310"/>
        <end position="329"/>
    </location>
</feature>
<organism evidence="4 5">
    <name type="scientific">Tegillarca granosa</name>
    <name type="common">Malaysian cockle</name>
    <name type="synonym">Anadara granosa</name>
    <dbReference type="NCBI Taxonomy" id="220873"/>
    <lineage>
        <taxon>Eukaryota</taxon>
        <taxon>Metazoa</taxon>
        <taxon>Spiralia</taxon>
        <taxon>Lophotrochozoa</taxon>
        <taxon>Mollusca</taxon>
        <taxon>Bivalvia</taxon>
        <taxon>Autobranchia</taxon>
        <taxon>Pteriomorphia</taxon>
        <taxon>Arcoida</taxon>
        <taxon>Arcoidea</taxon>
        <taxon>Arcidae</taxon>
        <taxon>Tegillarca</taxon>
    </lineage>
</organism>
<keyword evidence="2" id="KW-0472">Membrane</keyword>
<gene>
    <name evidence="4" type="ORF">KUTeg_012672</name>
</gene>
<dbReference type="Proteomes" id="UP001217089">
    <property type="component" value="Unassembled WGS sequence"/>
</dbReference>
<proteinExistence type="predicted"/>
<dbReference type="InterPro" id="IPR020846">
    <property type="entry name" value="MFS_dom"/>
</dbReference>
<dbReference type="PANTHER" id="PTHR11360:SF284">
    <property type="entry name" value="EG:103B4.3 PROTEIN-RELATED"/>
    <property type="match status" value="1"/>
</dbReference>